<gene>
    <name evidence="1" type="ORF">LH47_02044</name>
</gene>
<organism evidence="1 2">
    <name type="scientific">Anoxybacillus thermarum</name>
    <dbReference type="NCBI Taxonomy" id="404937"/>
    <lineage>
        <taxon>Bacteria</taxon>
        <taxon>Bacillati</taxon>
        <taxon>Bacillota</taxon>
        <taxon>Bacilli</taxon>
        <taxon>Bacillales</taxon>
        <taxon>Anoxybacillaceae</taxon>
        <taxon>Anoxybacillus</taxon>
    </lineage>
</organism>
<dbReference type="AlphaFoldDB" id="A0A0D0QWQ3"/>
<comment type="caution">
    <text evidence="1">The sequence shown here is derived from an EMBL/GenBank/DDBJ whole genome shotgun (WGS) entry which is preliminary data.</text>
</comment>
<keyword evidence="2" id="KW-1185">Reference proteome</keyword>
<dbReference type="Proteomes" id="UP000032102">
    <property type="component" value="Unassembled WGS sequence"/>
</dbReference>
<accession>A0A0D0QWQ3</accession>
<dbReference type="EMBL" id="JXTH01000041">
    <property type="protein sequence ID" value="KIQ93894.1"/>
    <property type="molecule type" value="Genomic_DNA"/>
</dbReference>
<proteinExistence type="predicted"/>
<reference evidence="1 2" key="1">
    <citation type="submission" date="2015-01" db="EMBL/GenBank/DDBJ databases">
        <title>Draft genome of Anoxybacillus thermarum strain AF/04.</title>
        <authorList>
            <person name="Poli A."/>
            <person name="Nicolaus B."/>
            <person name="Chan K.-G."/>
            <person name="Kahar U.M."/>
            <person name="Yaakob A.S."/>
            <person name="Chan C.S."/>
            <person name="Goh K.M."/>
        </authorList>
    </citation>
    <scope>NUCLEOTIDE SEQUENCE [LARGE SCALE GENOMIC DNA]</scope>
    <source>
        <strain evidence="1 2">AF/04</strain>
    </source>
</reference>
<dbReference type="PATRIC" id="fig|404937.3.peg.2170"/>
<sequence length="70" mass="8117">MAVNTLLVKAYAINIYLYGNRTFATIPTEYHEPVKQYAAQTFTQEQIYNALVNGWITQQEYDETMAYKTA</sequence>
<evidence type="ECO:0008006" key="3">
    <source>
        <dbReference type="Google" id="ProtNLM"/>
    </source>
</evidence>
<evidence type="ECO:0000313" key="1">
    <source>
        <dbReference type="EMBL" id="KIQ93894.1"/>
    </source>
</evidence>
<protein>
    <recommendedName>
        <fullName evidence="3">XkdX family protein</fullName>
    </recommendedName>
</protein>
<name>A0A0D0QWQ3_9BACL</name>
<dbReference type="RefSeq" id="WP_043967139.1">
    <property type="nucleotide sequence ID" value="NZ_JXTH01000041.1"/>
</dbReference>
<evidence type="ECO:0000313" key="2">
    <source>
        <dbReference type="Proteomes" id="UP000032102"/>
    </source>
</evidence>